<gene>
    <name evidence="1" type="ordered locus">Ccel_0121</name>
</gene>
<keyword evidence="2" id="KW-1185">Reference proteome</keyword>
<dbReference type="eggNOG" id="ENOG5033SEK">
    <property type="taxonomic scope" value="Bacteria"/>
</dbReference>
<dbReference type="HOGENOM" id="CLU_1308349_0_0_9"/>
<protein>
    <submittedName>
        <fullName evidence="1">Uncharacterized protein</fullName>
    </submittedName>
</protein>
<dbReference type="AlphaFoldDB" id="B8I4F5"/>
<dbReference type="STRING" id="394503.Ccel_0121"/>
<dbReference type="Proteomes" id="UP000001349">
    <property type="component" value="Chromosome"/>
</dbReference>
<sequence length="212" mass="23477">MGVIFIGLTVTFLVVFAFVNIADYAVYTYKRNSISKAIDYAVTAAVQDIDRGKSFEGLAEGFDENTGRRLSDGVEIDIDRAEKTFLSVFNSNCNKEQTDISRNLLICATFARGQRVSYKIKKSSGEVVDGTVDSPTLIEDRINEAAKGYWPDSDDNSSRIAINGNPKTNMIERGTYLFAYIKCIRITGVFTERELTLSCFGGAKLDRANAQN</sequence>
<accession>B8I4F5</accession>
<name>B8I4F5_RUMCH</name>
<reference evidence="1 2" key="1">
    <citation type="submission" date="2009-01" db="EMBL/GenBank/DDBJ databases">
        <title>Complete sequence of Clostridium cellulolyticum H10.</title>
        <authorList>
            <consortium name="US DOE Joint Genome Institute"/>
            <person name="Lucas S."/>
            <person name="Copeland A."/>
            <person name="Lapidus A."/>
            <person name="Glavina del Rio T."/>
            <person name="Dalin E."/>
            <person name="Tice H."/>
            <person name="Bruce D."/>
            <person name="Goodwin L."/>
            <person name="Pitluck S."/>
            <person name="Chertkov O."/>
            <person name="Saunders E."/>
            <person name="Brettin T."/>
            <person name="Detter J.C."/>
            <person name="Han C."/>
            <person name="Larimer F."/>
            <person name="Land M."/>
            <person name="Hauser L."/>
            <person name="Kyrpides N."/>
            <person name="Ivanova N."/>
            <person name="Zhou J."/>
            <person name="Richardson P."/>
        </authorList>
    </citation>
    <scope>NUCLEOTIDE SEQUENCE [LARGE SCALE GENOMIC DNA]</scope>
    <source>
        <strain evidence="2">ATCC 35319 / DSM 5812 / JCM 6584 / H10</strain>
    </source>
</reference>
<dbReference type="OrthoDB" id="1738830at2"/>
<evidence type="ECO:0000313" key="2">
    <source>
        <dbReference type="Proteomes" id="UP000001349"/>
    </source>
</evidence>
<organism evidence="1 2">
    <name type="scientific">Ruminiclostridium cellulolyticum (strain ATCC 35319 / DSM 5812 / JCM 6584 / H10)</name>
    <name type="common">Clostridium cellulolyticum</name>
    <dbReference type="NCBI Taxonomy" id="394503"/>
    <lineage>
        <taxon>Bacteria</taxon>
        <taxon>Bacillati</taxon>
        <taxon>Bacillota</taxon>
        <taxon>Clostridia</taxon>
        <taxon>Eubacteriales</taxon>
        <taxon>Oscillospiraceae</taxon>
        <taxon>Ruminiclostridium</taxon>
    </lineage>
</organism>
<proteinExistence type="predicted"/>
<dbReference type="EMBL" id="CP001348">
    <property type="protein sequence ID" value="ACL74509.1"/>
    <property type="molecule type" value="Genomic_DNA"/>
</dbReference>
<dbReference type="KEGG" id="cce:Ccel_0121"/>
<evidence type="ECO:0000313" key="1">
    <source>
        <dbReference type="EMBL" id="ACL74509.1"/>
    </source>
</evidence>